<proteinExistence type="predicted"/>
<keyword evidence="1" id="KW-0808">Transferase</keyword>
<evidence type="ECO:0000256" key="2">
    <source>
        <dbReference type="ARBA" id="ARBA00023315"/>
    </source>
</evidence>
<feature type="domain" description="N-acetyltransferase" evidence="4">
    <location>
        <begin position="59"/>
        <end position="221"/>
    </location>
</feature>
<evidence type="ECO:0000313" key="6">
    <source>
        <dbReference type="Proteomes" id="UP000675409"/>
    </source>
</evidence>
<gene>
    <name evidence="5" type="ORF">HGK34_08380</name>
</gene>
<evidence type="ECO:0000256" key="3">
    <source>
        <dbReference type="SAM" id="MobiDB-lite"/>
    </source>
</evidence>
<dbReference type="Proteomes" id="UP000675409">
    <property type="component" value="Unassembled WGS sequence"/>
</dbReference>
<organism evidence="5 6">
    <name type="scientific">Myceligenerans indicum</name>
    <dbReference type="NCBI Taxonomy" id="2593663"/>
    <lineage>
        <taxon>Bacteria</taxon>
        <taxon>Bacillati</taxon>
        <taxon>Actinomycetota</taxon>
        <taxon>Actinomycetes</taxon>
        <taxon>Micrococcales</taxon>
        <taxon>Promicromonosporaceae</taxon>
        <taxon>Myceligenerans</taxon>
    </lineage>
</organism>
<dbReference type="Gene3D" id="3.40.630.30">
    <property type="match status" value="1"/>
</dbReference>
<dbReference type="PROSITE" id="PS51186">
    <property type="entry name" value="GNAT"/>
    <property type="match status" value="1"/>
</dbReference>
<accession>A0ABS1LJ61</accession>
<evidence type="ECO:0000259" key="4">
    <source>
        <dbReference type="PROSITE" id="PS51186"/>
    </source>
</evidence>
<dbReference type="PANTHER" id="PTHR43877">
    <property type="entry name" value="AMINOALKYLPHOSPHONATE N-ACETYLTRANSFERASE-RELATED-RELATED"/>
    <property type="match status" value="1"/>
</dbReference>
<dbReference type="SUPFAM" id="SSF55729">
    <property type="entry name" value="Acyl-CoA N-acyltransferases (Nat)"/>
    <property type="match status" value="1"/>
</dbReference>
<dbReference type="PANTHER" id="PTHR43877:SF2">
    <property type="entry name" value="AMINOALKYLPHOSPHONATE N-ACETYLTRANSFERASE-RELATED"/>
    <property type="match status" value="1"/>
</dbReference>
<name>A0ABS1LJ61_9MICO</name>
<evidence type="ECO:0000256" key="1">
    <source>
        <dbReference type="ARBA" id="ARBA00022679"/>
    </source>
</evidence>
<comment type="caution">
    <text evidence="5">The sequence shown here is derived from an EMBL/GenBank/DDBJ whole genome shotgun (WGS) entry which is preliminary data.</text>
</comment>
<dbReference type="InterPro" id="IPR050832">
    <property type="entry name" value="Bact_Acetyltransf"/>
</dbReference>
<feature type="region of interest" description="Disordered" evidence="3">
    <location>
        <begin position="1"/>
        <end position="40"/>
    </location>
</feature>
<keyword evidence="6" id="KW-1185">Reference proteome</keyword>
<evidence type="ECO:0000313" key="5">
    <source>
        <dbReference type="EMBL" id="MBL0886285.1"/>
    </source>
</evidence>
<keyword evidence="2" id="KW-0012">Acyltransferase</keyword>
<dbReference type="Pfam" id="PF13508">
    <property type="entry name" value="Acetyltransf_7"/>
    <property type="match status" value="1"/>
</dbReference>
<sequence length="229" mass="24848">MVAAAGGTDTSNAGRAPAERTCGTCPVQRGRREPPGSRHARLRYGVPVTSTSPENRAALPVRTATLADVDPLVRLVTSAYRGEASRTGWTTEADLLDGERIDPAVLRADITRPRSTVLVVDDDGGPLACAHVAVEDGAGYFGMFAVRPDRQGGGVGRALLGEAERVARDEWGQTLLRMSVIDARADLIAWYVRRGYVRTGHLKPFPYGDTRFGVPKRDDLRFEVLEKHL</sequence>
<dbReference type="InterPro" id="IPR000182">
    <property type="entry name" value="GNAT_dom"/>
</dbReference>
<dbReference type="EMBL" id="JABBYC010000010">
    <property type="protein sequence ID" value="MBL0886285.1"/>
    <property type="molecule type" value="Genomic_DNA"/>
</dbReference>
<dbReference type="InterPro" id="IPR016181">
    <property type="entry name" value="Acyl_CoA_acyltransferase"/>
</dbReference>
<reference evidence="5 6" key="1">
    <citation type="journal article" date="2021" name="Arch. Microbiol.">
        <title>Myceligenerans indicum sp. nov., an actinobacterium isolated from mangrove sediment of Sundarbans, India.</title>
        <authorList>
            <person name="Asha K."/>
            <person name="Bhadury P."/>
        </authorList>
    </citation>
    <scope>NUCLEOTIDE SEQUENCE [LARGE SCALE GENOMIC DNA]</scope>
    <source>
        <strain evidence="5 6">I2</strain>
    </source>
</reference>
<protein>
    <submittedName>
        <fullName evidence="5">GNAT family N-acetyltransferase</fullName>
    </submittedName>
</protein>
<dbReference type="CDD" id="cd04301">
    <property type="entry name" value="NAT_SF"/>
    <property type="match status" value="1"/>
</dbReference>